<gene>
    <name evidence="1" type="ORF">VEGAS_28</name>
</gene>
<dbReference type="OrthoDB" id="29184at10239"/>
<dbReference type="EMBL" id="KT361654">
    <property type="protein sequence ID" value="ALA12677.1"/>
    <property type="molecule type" value="Genomic_DNA"/>
</dbReference>
<organism evidence="1 2">
    <name type="scientific">Paenibacillus phage Vegas</name>
    <dbReference type="NCBI Taxonomy" id="1636261"/>
    <lineage>
        <taxon>Viruses</taxon>
        <taxon>Duplodnaviria</taxon>
        <taxon>Heunggongvirae</taxon>
        <taxon>Uroviricota</taxon>
        <taxon>Caudoviricetes</taxon>
        <taxon>Gochnauervirinae</taxon>
        <taxon>Vegasvirus</taxon>
        <taxon>Vegasvirus vegas</taxon>
    </lineage>
</organism>
<dbReference type="GeneID" id="26623350"/>
<evidence type="ECO:0000313" key="2">
    <source>
        <dbReference type="Proteomes" id="UP000201675"/>
    </source>
</evidence>
<dbReference type="Proteomes" id="UP000201675">
    <property type="component" value="Segment"/>
</dbReference>
<reference evidence="1 2" key="1">
    <citation type="journal article" date="2015" name="Genome Announc.">
        <title>Complete Genome Sequences of Nine Phages Capable of Infecting Paenibacillus larvae, the Causative Agent of American Foulbrood Disease in Honeybees.</title>
        <authorList>
            <person name="Tsourkas P.K."/>
            <person name="Yost D.G."/>
            <person name="Krohn A."/>
            <person name="LeBlanc L."/>
            <person name="Zhang A."/>
            <person name="Stamereilers C."/>
            <person name="Amy P.S."/>
        </authorList>
    </citation>
    <scope>NUCLEOTIDE SEQUENCE [LARGE SCALE GENOMIC DNA]</scope>
</reference>
<evidence type="ECO:0000313" key="1">
    <source>
        <dbReference type="EMBL" id="ALA12677.1"/>
    </source>
</evidence>
<keyword evidence="2" id="KW-1185">Reference proteome</keyword>
<sequence length="72" mass="8521">MKLVQKRNGFIIYQGFSNDFKSYAVFHDFYLIDDFENLADAEAFCDREDVDDWGRWIASYREGIDNGLLWIG</sequence>
<protein>
    <submittedName>
        <fullName evidence="1">Uncharacterized protein</fullName>
    </submittedName>
</protein>
<proteinExistence type="predicted"/>
<accession>A0A0K2CZ37</accession>
<dbReference type="RefSeq" id="YP_009196127.1">
    <property type="nucleotide sequence ID" value="NC_028767.1"/>
</dbReference>
<name>A0A0K2CZ37_9CAUD</name>
<dbReference type="KEGG" id="vg:26623350"/>